<dbReference type="HOGENOM" id="CLU_2210808_0_0_1"/>
<dbReference type="AlphaFoldDB" id="A0A0D0DHD6"/>
<reference evidence="1 2" key="1">
    <citation type="submission" date="2014-04" db="EMBL/GenBank/DDBJ databases">
        <authorList>
            <consortium name="DOE Joint Genome Institute"/>
            <person name="Kuo A."/>
            <person name="Kohler A."/>
            <person name="Jargeat P."/>
            <person name="Nagy L.G."/>
            <person name="Floudas D."/>
            <person name="Copeland A."/>
            <person name="Barry K.W."/>
            <person name="Cichocki N."/>
            <person name="Veneault-Fourrey C."/>
            <person name="LaButti K."/>
            <person name="Lindquist E.A."/>
            <person name="Lipzen A."/>
            <person name="Lundell T."/>
            <person name="Morin E."/>
            <person name="Murat C."/>
            <person name="Sun H."/>
            <person name="Tunlid A."/>
            <person name="Henrissat B."/>
            <person name="Grigoriev I.V."/>
            <person name="Hibbett D.S."/>
            <person name="Martin F."/>
            <person name="Nordberg H.P."/>
            <person name="Cantor M.N."/>
            <person name="Hua S.X."/>
        </authorList>
    </citation>
    <scope>NUCLEOTIDE SEQUENCE [LARGE SCALE GENOMIC DNA]</scope>
    <source>
        <strain evidence="1 2">Ve08.2h10</strain>
    </source>
</reference>
<sequence>MGPQMKEGRSLYPAELHCSKPTFALVINPSSSRFQAGLVRNVPAFKCQQKQCRPSVPFGWSETAIRHGNSALPRLEARSADFPGQVRYFGPLTTTRPDSPPSIFIDL</sequence>
<proteinExistence type="predicted"/>
<organism evidence="1 2">
    <name type="scientific">Paxillus rubicundulus Ve08.2h10</name>
    <dbReference type="NCBI Taxonomy" id="930991"/>
    <lineage>
        <taxon>Eukaryota</taxon>
        <taxon>Fungi</taxon>
        <taxon>Dikarya</taxon>
        <taxon>Basidiomycota</taxon>
        <taxon>Agaricomycotina</taxon>
        <taxon>Agaricomycetes</taxon>
        <taxon>Agaricomycetidae</taxon>
        <taxon>Boletales</taxon>
        <taxon>Paxilineae</taxon>
        <taxon>Paxillaceae</taxon>
        <taxon>Paxillus</taxon>
    </lineage>
</organism>
<dbReference type="EMBL" id="KN824928">
    <property type="protein sequence ID" value="KIK97602.1"/>
    <property type="molecule type" value="Genomic_DNA"/>
</dbReference>
<protein>
    <submittedName>
        <fullName evidence="1">Uncharacterized protein</fullName>
    </submittedName>
</protein>
<evidence type="ECO:0000313" key="1">
    <source>
        <dbReference type="EMBL" id="KIK97602.1"/>
    </source>
</evidence>
<name>A0A0D0DHD6_9AGAM</name>
<reference evidence="2" key="2">
    <citation type="submission" date="2015-01" db="EMBL/GenBank/DDBJ databases">
        <title>Evolutionary Origins and Diversification of the Mycorrhizal Mutualists.</title>
        <authorList>
            <consortium name="DOE Joint Genome Institute"/>
            <consortium name="Mycorrhizal Genomics Consortium"/>
            <person name="Kohler A."/>
            <person name="Kuo A."/>
            <person name="Nagy L.G."/>
            <person name="Floudas D."/>
            <person name="Copeland A."/>
            <person name="Barry K.W."/>
            <person name="Cichocki N."/>
            <person name="Veneault-Fourrey C."/>
            <person name="LaButti K."/>
            <person name="Lindquist E.A."/>
            <person name="Lipzen A."/>
            <person name="Lundell T."/>
            <person name="Morin E."/>
            <person name="Murat C."/>
            <person name="Riley R."/>
            <person name="Ohm R."/>
            <person name="Sun H."/>
            <person name="Tunlid A."/>
            <person name="Henrissat B."/>
            <person name="Grigoriev I.V."/>
            <person name="Hibbett D.S."/>
            <person name="Martin F."/>
        </authorList>
    </citation>
    <scope>NUCLEOTIDE SEQUENCE [LARGE SCALE GENOMIC DNA]</scope>
    <source>
        <strain evidence="2">Ve08.2h10</strain>
    </source>
</reference>
<accession>A0A0D0DHD6</accession>
<dbReference type="Proteomes" id="UP000054538">
    <property type="component" value="Unassembled WGS sequence"/>
</dbReference>
<dbReference type="InParanoid" id="A0A0D0DHD6"/>
<gene>
    <name evidence="1" type="ORF">PAXRUDRAFT_824767</name>
</gene>
<keyword evidence="2" id="KW-1185">Reference proteome</keyword>
<evidence type="ECO:0000313" key="2">
    <source>
        <dbReference type="Proteomes" id="UP000054538"/>
    </source>
</evidence>